<reference evidence="4" key="3">
    <citation type="submission" date="2015-04" db="UniProtKB">
        <authorList>
            <consortium name="EnsemblPlants"/>
        </authorList>
    </citation>
    <scope>IDENTIFICATION</scope>
    <source>
        <strain evidence="4">cv. Jemalong A17</strain>
    </source>
</reference>
<keyword evidence="2 3" id="KW-0812">Transmembrane</keyword>
<evidence type="ECO:0000256" key="2">
    <source>
        <dbReference type="SAM" id="Phobius"/>
    </source>
</evidence>
<sequence>MSLLVLSFKSNYRAAPLFQSNATSKLGTEFNKNTTKTTTISSGTKTESKTNQQSSSERSKIQRNSRDSEGEEREKSDGFSSLKQTKQQRSHSRTSSELKAQRRRTTPASEPRRSKKKLDDEVLDNAKLRRSLKLNDETRSPDQDTRSAIGLAVHAHLRCPFHFIISKSHVCMLALITGDVCALCYGVLFLQMKKKEVGRGCKEEN</sequence>
<dbReference type="PaxDb" id="3880-AES75752"/>
<reference evidence="3 5" key="1">
    <citation type="journal article" date="2011" name="Nature">
        <title>The Medicago genome provides insight into the evolution of rhizobial symbioses.</title>
        <authorList>
            <person name="Young N.D."/>
            <person name="Debelle F."/>
            <person name="Oldroyd G.E."/>
            <person name="Geurts R."/>
            <person name="Cannon S.B."/>
            <person name="Udvardi M.K."/>
            <person name="Benedito V.A."/>
            <person name="Mayer K.F."/>
            <person name="Gouzy J."/>
            <person name="Schoof H."/>
            <person name="Van de Peer Y."/>
            <person name="Proost S."/>
            <person name="Cook D.R."/>
            <person name="Meyers B.C."/>
            <person name="Spannagl M."/>
            <person name="Cheung F."/>
            <person name="De Mita S."/>
            <person name="Krishnakumar V."/>
            <person name="Gundlach H."/>
            <person name="Zhou S."/>
            <person name="Mudge J."/>
            <person name="Bharti A.K."/>
            <person name="Murray J.D."/>
            <person name="Naoumkina M.A."/>
            <person name="Rosen B."/>
            <person name="Silverstein K.A."/>
            <person name="Tang H."/>
            <person name="Rombauts S."/>
            <person name="Zhao P.X."/>
            <person name="Zhou P."/>
            <person name="Barbe V."/>
            <person name="Bardou P."/>
            <person name="Bechner M."/>
            <person name="Bellec A."/>
            <person name="Berger A."/>
            <person name="Berges H."/>
            <person name="Bidwell S."/>
            <person name="Bisseling T."/>
            <person name="Choisne N."/>
            <person name="Couloux A."/>
            <person name="Denny R."/>
            <person name="Deshpande S."/>
            <person name="Dai X."/>
            <person name="Doyle J.J."/>
            <person name="Dudez A.M."/>
            <person name="Farmer A.D."/>
            <person name="Fouteau S."/>
            <person name="Franken C."/>
            <person name="Gibelin C."/>
            <person name="Gish J."/>
            <person name="Goldstein S."/>
            <person name="Gonzalez A.J."/>
            <person name="Green P.J."/>
            <person name="Hallab A."/>
            <person name="Hartog M."/>
            <person name="Hua A."/>
            <person name="Humphray S.J."/>
            <person name="Jeong D.H."/>
            <person name="Jing Y."/>
            <person name="Jocker A."/>
            <person name="Kenton S.M."/>
            <person name="Kim D.J."/>
            <person name="Klee K."/>
            <person name="Lai H."/>
            <person name="Lang C."/>
            <person name="Lin S."/>
            <person name="Macmil S.L."/>
            <person name="Magdelenat G."/>
            <person name="Matthews L."/>
            <person name="McCorrison J."/>
            <person name="Monaghan E.L."/>
            <person name="Mun J.H."/>
            <person name="Najar F.Z."/>
            <person name="Nicholson C."/>
            <person name="Noirot C."/>
            <person name="O'Bleness M."/>
            <person name="Paule C.R."/>
            <person name="Poulain J."/>
            <person name="Prion F."/>
            <person name="Qin B."/>
            <person name="Qu C."/>
            <person name="Retzel E.F."/>
            <person name="Riddle C."/>
            <person name="Sallet E."/>
            <person name="Samain S."/>
            <person name="Samson N."/>
            <person name="Sanders I."/>
            <person name="Saurat O."/>
            <person name="Scarpelli C."/>
            <person name="Schiex T."/>
            <person name="Segurens B."/>
            <person name="Severin A.J."/>
            <person name="Sherrier D.J."/>
            <person name="Shi R."/>
            <person name="Sims S."/>
            <person name="Singer S.R."/>
            <person name="Sinharoy S."/>
            <person name="Sterck L."/>
            <person name="Viollet A."/>
            <person name="Wang B.B."/>
            <person name="Wang K."/>
            <person name="Wang M."/>
            <person name="Wang X."/>
            <person name="Warfsmann J."/>
            <person name="Weissenbach J."/>
            <person name="White D.D."/>
            <person name="White J.D."/>
            <person name="Wiley G.B."/>
            <person name="Wincker P."/>
            <person name="Xing Y."/>
            <person name="Yang L."/>
            <person name="Yao Z."/>
            <person name="Ying F."/>
            <person name="Zhai J."/>
            <person name="Zhou L."/>
            <person name="Zuber A."/>
            <person name="Denarie J."/>
            <person name="Dixon R.A."/>
            <person name="May G.D."/>
            <person name="Schwartz D.C."/>
            <person name="Rogers J."/>
            <person name="Quetier F."/>
            <person name="Town C.D."/>
            <person name="Roe B.A."/>
        </authorList>
    </citation>
    <scope>NUCLEOTIDE SEQUENCE [LARGE SCALE GENOMIC DNA]</scope>
    <source>
        <strain evidence="3">A17</strain>
        <strain evidence="4 5">cv. Jemalong A17</strain>
    </source>
</reference>
<evidence type="ECO:0000313" key="4">
    <source>
        <dbReference type="EnsemblPlants" id="KEH28197"/>
    </source>
</evidence>
<keyword evidence="2" id="KW-0472">Membrane</keyword>
<accession>A0A072UET4</accession>
<keyword evidence="2" id="KW-1133">Transmembrane helix</keyword>
<evidence type="ECO:0000313" key="3">
    <source>
        <dbReference type="EMBL" id="KEH28197.1"/>
    </source>
</evidence>
<proteinExistence type="predicted"/>
<reference evidence="3 5" key="2">
    <citation type="journal article" date="2014" name="BMC Genomics">
        <title>An improved genome release (version Mt4.0) for the model legume Medicago truncatula.</title>
        <authorList>
            <person name="Tang H."/>
            <person name="Krishnakumar V."/>
            <person name="Bidwell S."/>
            <person name="Rosen B."/>
            <person name="Chan A."/>
            <person name="Zhou S."/>
            <person name="Gentzbittel L."/>
            <person name="Childs K.L."/>
            <person name="Yandell M."/>
            <person name="Gundlach H."/>
            <person name="Mayer K.F."/>
            <person name="Schwartz D.C."/>
            <person name="Town C.D."/>
        </authorList>
    </citation>
    <scope>GENOME REANNOTATION</scope>
    <source>
        <strain evidence="3">A17</strain>
        <strain evidence="4 5">cv. Jemalong A17</strain>
    </source>
</reference>
<protein>
    <submittedName>
        <fullName evidence="3">Transmembrane protein, putative</fullName>
    </submittedName>
</protein>
<dbReference type="HOGENOM" id="CLU_1339325_0_0_1"/>
<organism evidence="3 5">
    <name type="scientific">Medicago truncatula</name>
    <name type="common">Barrel medic</name>
    <name type="synonym">Medicago tribuloides</name>
    <dbReference type="NCBI Taxonomy" id="3880"/>
    <lineage>
        <taxon>Eukaryota</taxon>
        <taxon>Viridiplantae</taxon>
        <taxon>Streptophyta</taxon>
        <taxon>Embryophyta</taxon>
        <taxon>Tracheophyta</taxon>
        <taxon>Spermatophyta</taxon>
        <taxon>Magnoliopsida</taxon>
        <taxon>eudicotyledons</taxon>
        <taxon>Gunneridae</taxon>
        <taxon>Pentapetalae</taxon>
        <taxon>rosids</taxon>
        <taxon>fabids</taxon>
        <taxon>Fabales</taxon>
        <taxon>Fabaceae</taxon>
        <taxon>Papilionoideae</taxon>
        <taxon>50 kb inversion clade</taxon>
        <taxon>NPAAA clade</taxon>
        <taxon>Hologalegina</taxon>
        <taxon>IRL clade</taxon>
        <taxon>Trifolieae</taxon>
        <taxon>Medicago</taxon>
    </lineage>
</organism>
<evidence type="ECO:0000256" key="1">
    <source>
        <dbReference type="SAM" id="MobiDB-lite"/>
    </source>
</evidence>
<dbReference type="EMBL" id="CM001221">
    <property type="protein sequence ID" value="KEH28197.1"/>
    <property type="molecule type" value="Genomic_DNA"/>
</dbReference>
<gene>
    <name evidence="3" type="ordered locus">MTR_5g074345</name>
</gene>
<evidence type="ECO:0000313" key="5">
    <source>
        <dbReference type="Proteomes" id="UP000002051"/>
    </source>
</evidence>
<feature type="transmembrane region" description="Helical" evidence="2">
    <location>
        <begin position="172"/>
        <end position="190"/>
    </location>
</feature>
<dbReference type="AlphaFoldDB" id="A0A072UET4"/>
<dbReference type="Proteomes" id="UP000002051">
    <property type="component" value="Chromosome 5"/>
</dbReference>
<feature type="compositionally biased region" description="Basic and acidic residues" evidence="1">
    <location>
        <begin position="57"/>
        <end position="77"/>
    </location>
</feature>
<keyword evidence="5" id="KW-1185">Reference proteome</keyword>
<dbReference type="EnsemblPlants" id="KEH28197">
    <property type="protein sequence ID" value="KEH28197"/>
    <property type="gene ID" value="MTR_5g074345"/>
</dbReference>
<name>A0A072UET4_MEDTR</name>
<feature type="compositionally biased region" description="Low complexity" evidence="1">
    <location>
        <begin position="28"/>
        <end position="45"/>
    </location>
</feature>
<feature type="region of interest" description="Disordered" evidence="1">
    <location>
        <begin position="28"/>
        <end position="124"/>
    </location>
</feature>